<feature type="region of interest" description="Disordered" evidence="7">
    <location>
        <begin position="146"/>
        <end position="182"/>
    </location>
</feature>
<sequence>MANASAKKTAAQNEKTIKNIQLGMLVASLLSILLRLLFRRNTLTLSFRTLLTSSTYLITFYISRFLTNVGTPKRSASGDLLSAGDDLSQAGMTEYLFDILYITWGCQVGSAAVGDWVWWSYAVIPLYAGYRGYNLVSPFLLGRPAAAGADDVPPVEPTSKRQEKLRKRNERGDPRVKTQQRK</sequence>
<comment type="subcellular location">
    <subcellularLocation>
        <location evidence="1">Endoplasmic reticulum membrane</location>
        <topology evidence="1">Multi-pass membrane protein</topology>
    </subcellularLocation>
</comment>
<evidence type="ECO:0000256" key="1">
    <source>
        <dbReference type="ARBA" id="ARBA00004477"/>
    </source>
</evidence>
<keyword evidence="5 8" id="KW-1133">Transmembrane helix</keyword>
<evidence type="ECO:0000256" key="4">
    <source>
        <dbReference type="ARBA" id="ARBA00022824"/>
    </source>
</evidence>
<dbReference type="Proteomes" id="UP000305948">
    <property type="component" value="Unassembled WGS sequence"/>
</dbReference>
<feature type="transmembrane region" description="Helical" evidence="8">
    <location>
        <begin position="20"/>
        <end position="38"/>
    </location>
</feature>
<evidence type="ECO:0000256" key="5">
    <source>
        <dbReference type="ARBA" id="ARBA00022989"/>
    </source>
</evidence>
<dbReference type="GO" id="GO:0005789">
    <property type="term" value="C:endoplasmic reticulum membrane"/>
    <property type="evidence" value="ECO:0007669"/>
    <property type="project" value="UniProtKB-SubCell"/>
</dbReference>
<dbReference type="STRING" id="5364.A0A5C3NDW0"/>
<dbReference type="GO" id="GO:0006624">
    <property type="term" value="P:vacuolar protein processing"/>
    <property type="evidence" value="ECO:0007669"/>
    <property type="project" value="TreeGrafter"/>
</dbReference>
<keyword evidence="4" id="KW-0256">Endoplasmic reticulum</keyword>
<dbReference type="PANTHER" id="PTHR13505:SF7">
    <property type="entry name" value="TRANSMEMBRANE PROTEIN 208"/>
    <property type="match status" value="1"/>
</dbReference>
<evidence type="ECO:0000256" key="8">
    <source>
        <dbReference type="SAM" id="Phobius"/>
    </source>
</evidence>
<dbReference type="GO" id="GO:0005773">
    <property type="term" value="C:vacuole"/>
    <property type="evidence" value="ECO:0007669"/>
    <property type="project" value="GOC"/>
</dbReference>
<dbReference type="PANTHER" id="PTHR13505">
    <property type="entry name" value="TRANSMEMBRANE PROTEIN 208"/>
    <property type="match status" value="1"/>
</dbReference>
<protein>
    <submittedName>
        <fullName evidence="9">DUF788-domain-containing protein</fullName>
    </submittedName>
</protein>
<dbReference type="EMBL" id="ML213504">
    <property type="protein sequence ID" value="TFK56089.1"/>
    <property type="molecule type" value="Genomic_DNA"/>
</dbReference>
<proteinExistence type="inferred from homology"/>
<organism evidence="9 10">
    <name type="scientific">Heliocybe sulcata</name>
    <dbReference type="NCBI Taxonomy" id="5364"/>
    <lineage>
        <taxon>Eukaryota</taxon>
        <taxon>Fungi</taxon>
        <taxon>Dikarya</taxon>
        <taxon>Basidiomycota</taxon>
        <taxon>Agaricomycotina</taxon>
        <taxon>Agaricomycetes</taxon>
        <taxon>Gloeophyllales</taxon>
        <taxon>Gloeophyllaceae</taxon>
        <taxon>Heliocybe</taxon>
    </lineage>
</organism>
<dbReference type="AlphaFoldDB" id="A0A5C3NDW0"/>
<evidence type="ECO:0000313" key="10">
    <source>
        <dbReference type="Proteomes" id="UP000305948"/>
    </source>
</evidence>
<keyword evidence="6 8" id="KW-0472">Membrane</keyword>
<evidence type="ECO:0000313" key="9">
    <source>
        <dbReference type="EMBL" id="TFK56089.1"/>
    </source>
</evidence>
<gene>
    <name evidence="9" type="ORF">OE88DRAFT_1731716</name>
</gene>
<dbReference type="InterPro" id="IPR008506">
    <property type="entry name" value="SND2/TMEM208"/>
</dbReference>
<dbReference type="Pfam" id="PF05620">
    <property type="entry name" value="TMEM208_SND2"/>
    <property type="match status" value="1"/>
</dbReference>
<comment type="similarity">
    <text evidence="2">Belongs to the TMEM208 family.</text>
</comment>
<keyword evidence="3 8" id="KW-0812">Transmembrane</keyword>
<keyword evidence="10" id="KW-1185">Reference proteome</keyword>
<evidence type="ECO:0000256" key="6">
    <source>
        <dbReference type="ARBA" id="ARBA00023136"/>
    </source>
</evidence>
<evidence type="ECO:0000256" key="7">
    <source>
        <dbReference type="SAM" id="MobiDB-lite"/>
    </source>
</evidence>
<evidence type="ECO:0000256" key="3">
    <source>
        <dbReference type="ARBA" id="ARBA00022692"/>
    </source>
</evidence>
<reference evidence="9 10" key="1">
    <citation type="journal article" date="2019" name="Nat. Ecol. Evol.">
        <title>Megaphylogeny resolves global patterns of mushroom evolution.</title>
        <authorList>
            <person name="Varga T."/>
            <person name="Krizsan K."/>
            <person name="Foldi C."/>
            <person name="Dima B."/>
            <person name="Sanchez-Garcia M."/>
            <person name="Sanchez-Ramirez S."/>
            <person name="Szollosi G.J."/>
            <person name="Szarkandi J.G."/>
            <person name="Papp V."/>
            <person name="Albert L."/>
            <person name="Andreopoulos W."/>
            <person name="Angelini C."/>
            <person name="Antonin V."/>
            <person name="Barry K.W."/>
            <person name="Bougher N.L."/>
            <person name="Buchanan P."/>
            <person name="Buyck B."/>
            <person name="Bense V."/>
            <person name="Catcheside P."/>
            <person name="Chovatia M."/>
            <person name="Cooper J."/>
            <person name="Damon W."/>
            <person name="Desjardin D."/>
            <person name="Finy P."/>
            <person name="Geml J."/>
            <person name="Haridas S."/>
            <person name="Hughes K."/>
            <person name="Justo A."/>
            <person name="Karasinski D."/>
            <person name="Kautmanova I."/>
            <person name="Kiss B."/>
            <person name="Kocsube S."/>
            <person name="Kotiranta H."/>
            <person name="LaButti K.M."/>
            <person name="Lechner B.E."/>
            <person name="Liimatainen K."/>
            <person name="Lipzen A."/>
            <person name="Lukacs Z."/>
            <person name="Mihaltcheva S."/>
            <person name="Morgado L.N."/>
            <person name="Niskanen T."/>
            <person name="Noordeloos M.E."/>
            <person name="Ohm R.A."/>
            <person name="Ortiz-Santana B."/>
            <person name="Ovrebo C."/>
            <person name="Racz N."/>
            <person name="Riley R."/>
            <person name="Savchenko A."/>
            <person name="Shiryaev A."/>
            <person name="Soop K."/>
            <person name="Spirin V."/>
            <person name="Szebenyi C."/>
            <person name="Tomsovsky M."/>
            <person name="Tulloss R.E."/>
            <person name="Uehling J."/>
            <person name="Grigoriev I.V."/>
            <person name="Vagvolgyi C."/>
            <person name="Papp T."/>
            <person name="Martin F.M."/>
            <person name="Miettinen O."/>
            <person name="Hibbett D.S."/>
            <person name="Nagy L.G."/>
        </authorList>
    </citation>
    <scope>NUCLEOTIDE SEQUENCE [LARGE SCALE GENOMIC DNA]</scope>
    <source>
        <strain evidence="9 10">OMC1185</strain>
    </source>
</reference>
<dbReference type="OrthoDB" id="10012212at2759"/>
<name>A0A5C3NDW0_9AGAM</name>
<accession>A0A5C3NDW0</accession>
<evidence type="ECO:0000256" key="2">
    <source>
        <dbReference type="ARBA" id="ARBA00009950"/>
    </source>
</evidence>